<dbReference type="Proteomes" id="UP000005239">
    <property type="component" value="Unassembled WGS sequence"/>
</dbReference>
<proteinExistence type="predicted"/>
<name>A0A2A6B966_PRIPA</name>
<gene>
    <name evidence="1" type="primary">WBGene00273902</name>
</gene>
<sequence>MIKPGQWEFVQYPDEDGQRKYQDIARFDAPFCALSLLPAIYLLNSYRKDKESWNREKALLAPAFTVLGITAVLGLVTEVHLTTMNWLDIGSTPFSCNWTFNTLLMIGTTPYLFMPIIPLIQLINCFVKIRDIIKQRVSYIWAIFLLGIRLCSPLFGTVQHTDLCGGARFAPVLFQMEYFYAYLFRNLSVILGGFVIATGLLLTVLQRFNITIQFISVDFHTIKRSAALTFPTLCLIIFQYLDQTKFYWGRHLHELNQRILFSSCHFGFVATILLILNHRETVWKFITKSLFCQRRERIEISTKIMP</sequence>
<protein>
    <submittedName>
        <fullName evidence="1">Uncharacterized protein</fullName>
    </submittedName>
</protein>
<reference evidence="1" key="2">
    <citation type="submission" date="2022-06" db="UniProtKB">
        <authorList>
            <consortium name="EnsemblMetazoa"/>
        </authorList>
    </citation>
    <scope>IDENTIFICATION</scope>
    <source>
        <strain evidence="1">PS312</strain>
    </source>
</reference>
<accession>A0A8R1ULY3</accession>
<evidence type="ECO:0000313" key="2">
    <source>
        <dbReference type="Proteomes" id="UP000005239"/>
    </source>
</evidence>
<dbReference type="AlphaFoldDB" id="A0A2A6B966"/>
<accession>A0A2A6B966</accession>
<reference evidence="2" key="1">
    <citation type="journal article" date="2008" name="Nat. Genet.">
        <title>The Pristionchus pacificus genome provides a unique perspective on nematode lifestyle and parasitism.</title>
        <authorList>
            <person name="Dieterich C."/>
            <person name="Clifton S.W."/>
            <person name="Schuster L.N."/>
            <person name="Chinwalla A."/>
            <person name="Delehaunty K."/>
            <person name="Dinkelacker I."/>
            <person name="Fulton L."/>
            <person name="Fulton R."/>
            <person name="Godfrey J."/>
            <person name="Minx P."/>
            <person name="Mitreva M."/>
            <person name="Roeseler W."/>
            <person name="Tian H."/>
            <person name="Witte H."/>
            <person name="Yang S.P."/>
            <person name="Wilson R.K."/>
            <person name="Sommer R.J."/>
        </authorList>
    </citation>
    <scope>NUCLEOTIDE SEQUENCE [LARGE SCALE GENOMIC DNA]</scope>
    <source>
        <strain evidence="2">PS312</strain>
    </source>
</reference>
<dbReference type="EnsemblMetazoa" id="PPA35533.1">
    <property type="protein sequence ID" value="PPA35533.1"/>
    <property type="gene ID" value="WBGene00273902"/>
</dbReference>
<keyword evidence="2" id="KW-1185">Reference proteome</keyword>
<organism evidence="1 2">
    <name type="scientific">Pristionchus pacificus</name>
    <name type="common">Parasitic nematode worm</name>
    <dbReference type="NCBI Taxonomy" id="54126"/>
    <lineage>
        <taxon>Eukaryota</taxon>
        <taxon>Metazoa</taxon>
        <taxon>Ecdysozoa</taxon>
        <taxon>Nematoda</taxon>
        <taxon>Chromadorea</taxon>
        <taxon>Rhabditida</taxon>
        <taxon>Rhabditina</taxon>
        <taxon>Diplogasteromorpha</taxon>
        <taxon>Diplogasteroidea</taxon>
        <taxon>Neodiplogasteridae</taxon>
        <taxon>Pristionchus</taxon>
    </lineage>
</organism>
<evidence type="ECO:0000313" key="1">
    <source>
        <dbReference type="EnsemblMetazoa" id="PPA35533.1"/>
    </source>
</evidence>